<organism evidence="1 2">
    <name type="scientific">Acanthopleuribacter pedis</name>
    <dbReference type="NCBI Taxonomy" id="442870"/>
    <lineage>
        <taxon>Bacteria</taxon>
        <taxon>Pseudomonadati</taxon>
        <taxon>Acidobacteriota</taxon>
        <taxon>Holophagae</taxon>
        <taxon>Acanthopleuribacterales</taxon>
        <taxon>Acanthopleuribacteraceae</taxon>
        <taxon>Acanthopleuribacter</taxon>
    </lineage>
</organism>
<evidence type="ECO:0008006" key="3">
    <source>
        <dbReference type="Google" id="ProtNLM"/>
    </source>
</evidence>
<comment type="caution">
    <text evidence="1">The sequence shown here is derived from an EMBL/GenBank/DDBJ whole genome shotgun (WGS) entry which is preliminary data.</text>
</comment>
<gene>
    <name evidence="1" type="ORF">J3U88_22290</name>
</gene>
<evidence type="ECO:0000313" key="2">
    <source>
        <dbReference type="Proteomes" id="UP000664417"/>
    </source>
</evidence>
<reference evidence="1" key="1">
    <citation type="submission" date="2021-03" db="EMBL/GenBank/DDBJ databases">
        <authorList>
            <person name="Wang G."/>
        </authorList>
    </citation>
    <scope>NUCLEOTIDE SEQUENCE</scope>
    <source>
        <strain evidence="1">KCTC 12899</strain>
    </source>
</reference>
<protein>
    <recommendedName>
        <fullName evidence="3">DUF721 domain-containing protein</fullName>
    </recommendedName>
</protein>
<accession>A0A8J7U514</accession>
<proteinExistence type="predicted"/>
<dbReference type="EMBL" id="JAFREP010000022">
    <property type="protein sequence ID" value="MBO1321227.1"/>
    <property type="molecule type" value="Genomic_DNA"/>
</dbReference>
<name>A0A8J7U514_9BACT</name>
<keyword evidence="2" id="KW-1185">Reference proteome</keyword>
<dbReference type="AlphaFoldDB" id="A0A8J7U514"/>
<dbReference type="Proteomes" id="UP000664417">
    <property type="component" value="Unassembled WGS sequence"/>
</dbReference>
<sequence>MRYRRLKKMTSIGEITEQLVKQNRLPGLKKQSLIQPKVMFGAMVGTYVDGMHREGDILVLHVKDRLWQKQLMSQRSELLQKARIFDPKIVGIKIEN</sequence>
<evidence type="ECO:0000313" key="1">
    <source>
        <dbReference type="EMBL" id="MBO1321227.1"/>
    </source>
</evidence>
<dbReference type="RefSeq" id="WP_207861201.1">
    <property type="nucleotide sequence ID" value="NZ_JAFREP010000022.1"/>
</dbReference>